<name>A0A7K0K5E5_9ACTO</name>
<comment type="caution">
    <text evidence="1">The sequence shown here is derived from an EMBL/GenBank/DDBJ whole genome shotgun (WGS) entry which is preliminary data.</text>
</comment>
<keyword evidence="2" id="KW-1185">Reference proteome</keyword>
<evidence type="ECO:0000313" key="2">
    <source>
        <dbReference type="Proteomes" id="UP000442535"/>
    </source>
</evidence>
<dbReference type="RefSeq" id="WP_154546569.1">
    <property type="nucleotide sequence ID" value="NZ_JAQYQY010000040.1"/>
</dbReference>
<accession>A0A7K0K5E5</accession>
<reference evidence="1 2" key="1">
    <citation type="submission" date="2019-08" db="EMBL/GenBank/DDBJ databases">
        <title>In-depth cultivation of the pig gut microbiome towards novel bacterial diversity and tailored functional studies.</title>
        <authorList>
            <person name="Wylensek D."/>
            <person name="Hitch T.C.A."/>
            <person name="Clavel T."/>
        </authorList>
    </citation>
    <scope>NUCLEOTIDE SEQUENCE [LARGE SCALE GENOMIC DNA]</scope>
    <source>
        <strain evidence="1 2">RF-GAM-744-WT-7</strain>
    </source>
</reference>
<proteinExistence type="predicted"/>
<protein>
    <submittedName>
        <fullName evidence="1">Uncharacterized protein</fullName>
    </submittedName>
</protein>
<organism evidence="1 2">
    <name type="scientific">Mobiluncus porci</name>
    <dbReference type="NCBI Taxonomy" id="2652278"/>
    <lineage>
        <taxon>Bacteria</taxon>
        <taxon>Bacillati</taxon>
        <taxon>Actinomycetota</taxon>
        <taxon>Actinomycetes</taxon>
        <taxon>Actinomycetales</taxon>
        <taxon>Actinomycetaceae</taxon>
        <taxon>Mobiluncus</taxon>
    </lineage>
</organism>
<sequence length="211" mass="23913">MNAKKPRRPAIIEPETLEYLEGEEDPALSSESAHTSARILISAPRGEWSDPDPETKERLLNFLSTHGVDDLAELWSRSPAETLPGTLWRLLLIDEWMKRFPEGVARRFQQGLTSPNLSKFIDVEGAHTLDFSGWRKRLGTIMTGEFKEDFADFLEESQAILRVLAASEEIWMKEDPTNPLANEVTVRDDALLNTAQELFKSASLYREGLLN</sequence>
<dbReference type="EMBL" id="VUMY01000028">
    <property type="protein sequence ID" value="MST50668.1"/>
    <property type="molecule type" value="Genomic_DNA"/>
</dbReference>
<dbReference type="Proteomes" id="UP000442535">
    <property type="component" value="Unassembled WGS sequence"/>
</dbReference>
<evidence type="ECO:0000313" key="1">
    <source>
        <dbReference type="EMBL" id="MST50668.1"/>
    </source>
</evidence>
<dbReference type="AlphaFoldDB" id="A0A7K0K5E5"/>
<gene>
    <name evidence="1" type="ORF">FYJ63_10635</name>
</gene>